<keyword evidence="1" id="KW-1133">Transmembrane helix</keyword>
<evidence type="ECO:0000256" key="1">
    <source>
        <dbReference type="SAM" id="Phobius"/>
    </source>
</evidence>
<dbReference type="Pfam" id="PF07331">
    <property type="entry name" value="TctB"/>
    <property type="match status" value="1"/>
</dbReference>
<gene>
    <name evidence="3" type="ordered locus">Ilyop_0318</name>
</gene>
<feature type="transmembrane region" description="Helical" evidence="1">
    <location>
        <begin position="79"/>
        <end position="106"/>
    </location>
</feature>
<feature type="transmembrane region" description="Helical" evidence="1">
    <location>
        <begin position="118"/>
        <end position="137"/>
    </location>
</feature>
<dbReference type="KEGG" id="ipo:Ilyop_0318"/>
<feature type="transmembrane region" description="Helical" evidence="1">
    <location>
        <begin position="41"/>
        <end position="58"/>
    </location>
</feature>
<feature type="domain" description="DUF1468" evidence="2">
    <location>
        <begin position="5"/>
        <end position="145"/>
    </location>
</feature>
<evidence type="ECO:0000313" key="3">
    <source>
        <dbReference type="EMBL" id="ADO82107.1"/>
    </source>
</evidence>
<keyword evidence="1" id="KW-0472">Membrane</keyword>
<sequence length="159" mass="17888">MGEIIFHIFLLVVMGAFYKQSLDINTARMTDPIGPAGFPKTIIYVAVILIVISLVSNIKNYKANKPKEKEKIKELDPGFLALLGIIVFFVLAVNYIGFWFGGIIIISSTMWILNQRKISKLVIITLVGSLVFTFVFGKILSIPLPRGYGIFETISYYIY</sequence>
<proteinExistence type="predicted"/>
<keyword evidence="4" id="KW-1185">Reference proteome</keyword>
<dbReference type="eggNOG" id="ENOG50339M2">
    <property type="taxonomic scope" value="Bacteria"/>
</dbReference>
<dbReference type="OrthoDB" id="5873457at2"/>
<dbReference type="RefSeq" id="WP_013386777.1">
    <property type="nucleotide sequence ID" value="NC_014632.1"/>
</dbReference>
<dbReference type="Proteomes" id="UP000006875">
    <property type="component" value="Chromosome"/>
</dbReference>
<dbReference type="InterPro" id="IPR009936">
    <property type="entry name" value="DUF1468"/>
</dbReference>
<evidence type="ECO:0000259" key="2">
    <source>
        <dbReference type="Pfam" id="PF07331"/>
    </source>
</evidence>
<dbReference type="EMBL" id="CP002281">
    <property type="protein sequence ID" value="ADO82107.1"/>
    <property type="molecule type" value="Genomic_DNA"/>
</dbReference>
<name>E3HAV6_ILYPC</name>
<accession>E3HAV6</accession>
<keyword evidence="1" id="KW-0812">Transmembrane</keyword>
<protein>
    <recommendedName>
        <fullName evidence="2">DUF1468 domain-containing protein</fullName>
    </recommendedName>
</protein>
<dbReference type="STRING" id="572544.Ilyop_0318"/>
<dbReference type="AlphaFoldDB" id="E3HAV6"/>
<dbReference type="HOGENOM" id="CLU_110735_2_2_0"/>
<evidence type="ECO:0000313" key="4">
    <source>
        <dbReference type="Proteomes" id="UP000006875"/>
    </source>
</evidence>
<reference evidence="3 4" key="1">
    <citation type="journal article" date="2010" name="Stand. Genomic Sci.">
        <title>Complete genome sequence of Ilyobacter polytropus type strain (CuHbu1).</title>
        <authorList>
            <person name="Sikorski J."/>
            <person name="Chertkov O."/>
            <person name="Lapidus A."/>
            <person name="Nolan M."/>
            <person name="Lucas S."/>
            <person name="Del Rio T.G."/>
            <person name="Tice H."/>
            <person name="Cheng J.F."/>
            <person name="Tapia R."/>
            <person name="Han C."/>
            <person name="Goodwin L."/>
            <person name="Pitluck S."/>
            <person name="Liolios K."/>
            <person name="Ivanova N."/>
            <person name="Mavromatis K."/>
            <person name="Mikhailova N."/>
            <person name="Pati A."/>
            <person name="Chen A."/>
            <person name="Palaniappan K."/>
            <person name="Land M."/>
            <person name="Hauser L."/>
            <person name="Chang Y.J."/>
            <person name="Jeffries C.D."/>
            <person name="Brambilla E."/>
            <person name="Yasawong M."/>
            <person name="Rohde M."/>
            <person name="Pukall R."/>
            <person name="Spring S."/>
            <person name="Goker M."/>
            <person name="Woyke T."/>
            <person name="Bristow J."/>
            <person name="Eisen J.A."/>
            <person name="Markowitz V."/>
            <person name="Hugenholtz P."/>
            <person name="Kyrpides N.C."/>
            <person name="Klenk H.P."/>
        </authorList>
    </citation>
    <scope>NUCLEOTIDE SEQUENCE [LARGE SCALE GENOMIC DNA]</scope>
    <source>
        <strain evidence="4">ATCC 51220 / DSM 2926 / LMG 16218 / CuHBu1</strain>
    </source>
</reference>
<organism evidence="3 4">
    <name type="scientific">Ilyobacter polytropus (strain ATCC 51220 / DSM 2926 / LMG 16218 / CuHBu1)</name>
    <dbReference type="NCBI Taxonomy" id="572544"/>
    <lineage>
        <taxon>Bacteria</taxon>
        <taxon>Fusobacteriati</taxon>
        <taxon>Fusobacteriota</taxon>
        <taxon>Fusobacteriia</taxon>
        <taxon>Fusobacteriales</taxon>
        <taxon>Fusobacteriaceae</taxon>
        <taxon>Ilyobacter</taxon>
    </lineage>
</organism>